<dbReference type="Proteomes" id="UP001472677">
    <property type="component" value="Unassembled WGS sequence"/>
</dbReference>
<proteinExistence type="predicted"/>
<accession>A0ABR2E8I3</accession>
<keyword evidence="2" id="KW-1185">Reference proteome</keyword>
<evidence type="ECO:0000313" key="2">
    <source>
        <dbReference type="Proteomes" id="UP001472677"/>
    </source>
</evidence>
<name>A0ABR2E8I3_9ROSI</name>
<evidence type="ECO:0000313" key="1">
    <source>
        <dbReference type="EMBL" id="KAK8553802.1"/>
    </source>
</evidence>
<gene>
    <name evidence="1" type="ORF">V6N12_030785</name>
</gene>
<protein>
    <submittedName>
        <fullName evidence="1">Uncharacterized protein</fullName>
    </submittedName>
</protein>
<comment type="caution">
    <text evidence="1">The sequence shown here is derived from an EMBL/GenBank/DDBJ whole genome shotgun (WGS) entry which is preliminary data.</text>
</comment>
<dbReference type="EMBL" id="JBBPBM010000019">
    <property type="protein sequence ID" value="KAK8553802.1"/>
    <property type="molecule type" value="Genomic_DNA"/>
</dbReference>
<reference evidence="1 2" key="1">
    <citation type="journal article" date="2024" name="G3 (Bethesda)">
        <title>Genome assembly of Hibiscus sabdariffa L. provides insights into metabolisms of medicinal natural products.</title>
        <authorList>
            <person name="Kim T."/>
        </authorList>
    </citation>
    <scope>NUCLEOTIDE SEQUENCE [LARGE SCALE GENOMIC DNA]</scope>
    <source>
        <strain evidence="1">TK-2024</strain>
        <tissue evidence="1">Old leaves</tissue>
    </source>
</reference>
<sequence length="66" mass="7328">MEGYSISDSDIQVRGNTLLEEAKKTLATRKVLGIEIIGDEDEAVAELVSLAEKDQQIKEKNCKHIL</sequence>
<organism evidence="1 2">
    <name type="scientific">Hibiscus sabdariffa</name>
    <name type="common">roselle</name>
    <dbReference type="NCBI Taxonomy" id="183260"/>
    <lineage>
        <taxon>Eukaryota</taxon>
        <taxon>Viridiplantae</taxon>
        <taxon>Streptophyta</taxon>
        <taxon>Embryophyta</taxon>
        <taxon>Tracheophyta</taxon>
        <taxon>Spermatophyta</taxon>
        <taxon>Magnoliopsida</taxon>
        <taxon>eudicotyledons</taxon>
        <taxon>Gunneridae</taxon>
        <taxon>Pentapetalae</taxon>
        <taxon>rosids</taxon>
        <taxon>malvids</taxon>
        <taxon>Malvales</taxon>
        <taxon>Malvaceae</taxon>
        <taxon>Malvoideae</taxon>
        <taxon>Hibiscus</taxon>
    </lineage>
</organism>